<dbReference type="KEGG" id="sre:PTSG_12980"/>
<dbReference type="GO" id="GO:0070291">
    <property type="term" value="P:N-acylethanolamine metabolic process"/>
    <property type="evidence" value="ECO:0007669"/>
    <property type="project" value="TreeGrafter"/>
</dbReference>
<dbReference type="PANTHER" id="PTHR15032:SF4">
    <property type="entry name" value="N-ACYL-PHOSPHATIDYLETHANOLAMINE-HYDROLYZING PHOSPHOLIPASE D"/>
    <property type="match status" value="1"/>
</dbReference>
<organism evidence="4">
    <name type="scientific">Salpingoeca rosetta (strain ATCC 50818 / BSB-021)</name>
    <dbReference type="NCBI Taxonomy" id="946362"/>
    <lineage>
        <taxon>Eukaryota</taxon>
        <taxon>Choanoflagellata</taxon>
        <taxon>Craspedida</taxon>
        <taxon>Salpingoecidae</taxon>
        <taxon>Salpingoeca</taxon>
    </lineage>
</organism>
<protein>
    <recommendedName>
        <fullName evidence="2">Metallo-beta-lactamase domain-containing protein</fullName>
    </recommendedName>
</protein>
<keyword evidence="4" id="KW-1185">Reference proteome</keyword>
<sequence length="533" mass="60677">MCVGFTRHNHEATGPASHKPPPPLQSQLLCRVLALSIDVVCCVGVSWHSLFVCDASCVKPATIHGRRVLLGSLSRFAGHQLWGRSHRASSQLQLLGTRRFLRFLSRNQLCSQQALAARFEQPQQQQQQQAEVRDAEPMTTVNVEEAFPNQDAAVMDTPPQAQEGGAQASSASAPETDDMAKSYPLERNGRFHNPFDTFDMKEHSRFGRLFKLLFDVMTKDESNIPSAAVLDETLPVRTPDMEVLRSPPTDRMHVTWCGHAAILVQMQGQSILFDPVFSERCSPSSYFGPKRYRPTPLRLEELPRIDMCCVSHDHYDHMDRESIRTLHRLNPHMRWFVPLRCDDVLRDAGVPASSITQLTWWQESTVTLPNDNGDMTFVLTPAQHWGRRNTFDMFKRLWGSWCVIGKDQRFYFTGDTGYCRAFKEIGHHYGPFDVAAIPIGAYAPRWFMKPHHINPEEAVQLHKDLRAVKSFGIHWGTFKLTIENYLEPREELEAQTKAAGLAPDEFTTMEHGETRAYFPLKPTPKEDEQVIVV</sequence>
<dbReference type="InterPro" id="IPR001279">
    <property type="entry name" value="Metallo-B-lactamas"/>
</dbReference>
<name>F2UPC4_SALR5</name>
<dbReference type="InterPro" id="IPR036866">
    <property type="entry name" value="RibonucZ/Hydroxyglut_hydro"/>
</dbReference>
<dbReference type="STRING" id="946362.F2UPC4"/>
<gene>
    <name evidence="3" type="ORF">PTSG_12980</name>
</gene>
<reference evidence="3" key="1">
    <citation type="submission" date="2009-08" db="EMBL/GenBank/DDBJ databases">
        <title>Annotation of Salpingoeca rosetta.</title>
        <authorList>
            <consortium name="The Broad Institute Genome Sequencing Platform"/>
            <person name="Russ C."/>
            <person name="Cuomo C."/>
            <person name="Burger G."/>
            <person name="Gray M.W."/>
            <person name="Holland P.W.H."/>
            <person name="King N."/>
            <person name="Lang F.B.F."/>
            <person name="Roger A.J."/>
            <person name="Ruiz-Trillo I."/>
            <person name="Young S.K."/>
            <person name="Zeng Q."/>
            <person name="Gargeya S."/>
            <person name="Alvarado L."/>
            <person name="Berlin A."/>
            <person name="Chapman S.B."/>
            <person name="Chen Z."/>
            <person name="Freedman E."/>
            <person name="Gellesch M."/>
            <person name="Goldberg J."/>
            <person name="Griggs A."/>
            <person name="Gujja S."/>
            <person name="Heilman E."/>
            <person name="Heiman D."/>
            <person name="Howarth C."/>
            <person name="Mehta T."/>
            <person name="Neiman D."/>
            <person name="Pearson M."/>
            <person name="Roberts A."/>
            <person name="Saif S."/>
            <person name="Shea T."/>
            <person name="Shenoy N."/>
            <person name="Sisk P."/>
            <person name="Stolte C."/>
            <person name="Sykes S."/>
            <person name="White J."/>
            <person name="Yandava C."/>
            <person name="Haas B."/>
            <person name="Nusbaum C."/>
            <person name="Birren B."/>
        </authorList>
    </citation>
    <scope>NUCLEOTIDE SEQUENCE [LARGE SCALE GENOMIC DNA]</scope>
    <source>
        <strain evidence="3">ATCC 50818</strain>
    </source>
</reference>
<evidence type="ECO:0000313" key="3">
    <source>
        <dbReference type="EMBL" id="EGD79479.1"/>
    </source>
</evidence>
<accession>F2UPC4</accession>
<dbReference type="eggNOG" id="KOG3798">
    <property type="taxonomic scope" value="Eukaryota"/>
</dbReference>
<evidence type="ECO:0000256" key="1">
    <source>
        <dbReference type="SAM" id="MobiDB-lite"/>
    </source>
</evidence>
<feature type="region of interest" description="Disordered" evidence="1">
    <location>
        <begin position="155"/>
        <end position="181"/>
    </location>
</feature>
<dbReference type="OMA" id="IHAPATD"/>
<dbReference type="Gene3D" id="3.60.15.10">
    <property type="entry name" value="Ribonuclease Z/Hydroxyacylglutathione hydrolase-like"/>
    <property type="match status" value="1"/>
</dbReference>
<evidence type="ECO:0000259" key="2">
    <source>
        <dbReference type="Pfam" id="PF12706"/>
    </source>
</evidence>
<dbReference type="OrthoDB" id="332863at2759"/>
<evidence type="ECO:0000313" key="4">
    <source>
        <dbReference type="Proteomes" id="UP000007799"/>
    </source>
</evidence>
<dbReference type="SUPFAM" id="SSF56281">
    <property type="entry name" value="Metallo-hydrolase/oxidoreductase"/>
    <property type="match status" value="1"/>
</dbReference>
<dbReference type="PANTHER" id="PTHR15032">
    <property type="entry name" value="N-ACYL-PHOSPHATIDYLETHANOLAMINE-HYDROLYZING PHOSPHOLIPASE D"/>
    <property type="match status" value="1"/>
</dbReference>
<dbReference type="GeneID" id="16069502"/>
<dbReference type="InParanoid" id="F2UPC4"/>
<feature type="compositionally biased region" description="Low complexity" evidence="1">
    <location>
        <begin position="158"/>
        <end position="174"/>
    </location>
</feature>
<dbReference type="AlphaFoldDB" id="F2UPC4"/>
<dbReference type="EMBL" id="GL832986">
    <property type="protein sequence ID" value="EGD79479.1"/>
    <property type="molecule type" value="Genomic_DNA"/>
</dbReference>
<feature type="domain" description="Metallo-beta-lactamase" evidence="2">
    <location>
        <begin position="271"/>
        <end position="475"/>
    </location>
</feature>
<dbReference type="RefSeq" id="XP_004988960.1">
    <property type="nucleotide sequence ID" value="XM_004988903.1"/>
</dbReference>
<dbReference type="GO" id="GO:0070290">
    <property type="term" value="F:N-acylphosphatidylethanolamine-specific phospholipase D activity"/>
    <property type="evidence" value="ECO:0007669"/>
    <property type="project" value="TreeGrafter"/>
</dbReference>
<dbReference type="Pfam" id="PF12706">
    <property type="entry name" value="Lactamase_B_2"/>
    <property type="match status" value="1"/>
</dbReference>
<dbReference type="GO" id="GO:0070292">
    <property type="term" value="P:N-acylphosphatidylethanolamine metabolic process"/>
    <property type="evidence" value="ECO:0007669"/>
    <property type="project" value="TreeGrafter"/>
</dbReference>
<proteinExistence type="predicted"/>
<dbReference type="Proteomes" id="UP000007799">
    <property type="component" value="Unassembled WGS sequence"/>
</dbReference>
<dbReference type="FunCoup" id="F2UPC4">
    <property type="interactions" value="489"/>
</dbReference>
<dbReference type="GO" id="GO:0005737">
    <property type="term" value="C:cytoplasm"/>
    <property type="evidence" value="ECO:0007669"/>
    <property type="project" value="TreeGrafter"/>
</dbReference>